<accession>A0A5M3W794</accession>
<evidence type="ECO:0000313" key="3">
    <source>
        <dbReference type="Proteomes" id="UP000334990"/>
    </source>
</evidence>
<dbReference type="SUPFAM" id="SSF140663">
    <property type="entry name" value="TTHA0068-like"/>
    <property type="match status" value="1"/>
</dbReference>
<dbReference type="EMBL" id="BLAD01000085">
    <property type="protein sequence ID" value="GES04694.1"/>
    <property type="molecule type" value="Genomic_DNA"/>
</dbReference>
<evidence type="ECO:0008006" key="4">
    <source>
        <dbReference type="Google" id="ProtNLM"/>
    </source>
</evidence>
<comment type="caution">
    <text evidence="2">The sequence shown here is derived from an EMBL/GenBank/DDBJ whole genome shotgun (WGS) entry which is preliminary data.</text>
</comment>
<keyword evidence="3" id="KW-1185">Reference proteome</keyword>
<dbReference type="Pfam" id="PF03745">
    <property type="entry name" value="DUF309"/>
    <property type="match status" value="1"/>
</dbReference>
<reference evidence="2 3" key="1">
    <citation type="submission" date="2019-10" db="EMBL/GenBank/DDBJ databases">
        <title>Whole genome shotgun sequence of Acrocarpospora corrugata NBRC 13972.</title>
        <authorList>
            <person name="Ichikawa N."/>
            <person name="Kimura A."/>
            <person name="Kitahashi Y."/>
            <person name="Komaki H."/>
            <person name="Oguchi A."/>
        </authorList>
    </citation>
    <scope>NUCLEOTIDE SEQUENCE [LARGE SCALE GENOMIC DNA]</scope>
    <source>
        <strain evidence="2 3">NBRC 13972</strain>
    </source>
</reference>
<feature type="region of interest" description="Disordered" evidence="1">
    <location>
        <begin position="1"/>
        <end position="40"/>
    </location>
</feature>
<dbReference type="Proteomes" id="UP000334990">
    <property type="component" value="Unassembled WGS sequence"/>
</dbReference>
<sequence length="144" mass="16003">MTPRDRDESGRARSARPRDQYGRPLPRGAQGTPRVPDDYAPSAEEAIREAALLLAADRPFHAHEVFEGRWKCCPPEERDLWQGLAQICVGLTHLQRDNPRGAAALLERGRARIRLYGSRPAYGMNIESIITAATIEALHAALPQ</sequence>
<dbReference type="InterPro" id="IPR023203">
    <property type="entry name" value="TTHA0068_sf"/>
</dbReference>
<feature type="compositionally biased region" description="Basic and acidic residues" evidence="1">
    <location>
        <begin position="1"/>
        <end position="21"/>
    </location>
</feature>
<name>A0A5M3W794_9ACTN</name>
<dbReference type="RefSeq" id="WP_155340763.1">
    <property type="nucleotide sequence ID" value="NZ_BAAABN010000001.1"/>
</dbReference>
<organism evidence="2 3">
    <name type="scientific">Acrocarpospora corrugata</name>
    <dbReference type="NCBI Taxonomy" id="35763"/>
    <lineage>
        <taxon>Bacteria</taxon>
        <taxon>Bacillati</taxon>
        <taxon>Actinomycetota</taxon>
        <taxon>Actinomycetes</taxon>
        <taxon>Streptosporangiales</taxon>
        <taxon>Streptosporangiaceae</taxon>
        <taxon>Acrocarpospora</taxon>
    </lineage>
</organism>
<dbReference type="AlphaFoldDB" id="A0A5M3W794"/>
<dbReference type="PANTHER" id="PTHR34796">
    <property type="entry name" value="EXPRESSED PROTEIN"/>
    <property type="match status" value="1"/>
</dbReference>
<gene>
    <name evidence="2" type="ORF">Acor_67620</name>
</gene>
<dbReference type="InterPro" id="IPR005500">
    <property type="entry name" value="DUF309"/>
</dbReference>
<evidence type="ECO:0000256" key="1">
    <source>
        <dbReference type="SAM" id="MobiDB-lite"/>
    </source>
</evidence>
<dbReference type="OrthoDB" id="160968at2"/>
<evidence type="ECO:0000313" key="2">
    <source>
        <dbReference type="EMBL" id="GES04694.1"/>
    </source>
</evidence>
<protein>
    <recommendedName>
        <fullName evidence="4">DUF309 domain-containing protein</fullName>
    </recommendedName>
</protein>
<dbReference type="Gene3D" id="1.10.3450.10">
    <property type="entry name" value="TTHA0068-like"/>
    <property type="match status" value="1"/>
</dbReference>
<dbReference type="PANTHER" id="PTHR34796:SF1">
    <property type="entry name" value="EXPRESSED PROTEIN"/>
    <property type="match status" value="1"/>
</dbReference>
<proteinExistence type="predicted"/>